<dbReference type="EMBL" id="MEXB01000016">
    <property type="protein sequence ID" value="OGC87917.1"/>
    <property type="molecule type" value="Genomic_DNA"/>
</dbReference>
<evidence type="ECO:0000256" key="2">
    <source>
        <dbReference type="SAM" id="Phobius"/>
    </source>
</evidence>
<sequence>MTNKGAIREVGERRGAFAFAFISIFILTFVFLNSVGVTPEPIHPKVIDGPVTNTQETPATVSSPQMPIRIVAKDVGLDATIANPVSTDVEVLDQALLKGAVRYPTSAQLGVEGTVLLFGHSSYLPVVHNQAYKAFDDIQKLKTGQIIHVYSGDTDYQYSVVGVRVADANQDSIELTPQGKHLTLVTCDSFSTKSNRFIVTADFVGAYSLVSN</sequence>
<dbReference type="GO" id="GO:0016787">
    <property type="term" value="F:hydrolase activity"/>
    <property type="evidence" value="ECO:0007669"/>
    <property type="project" value="UniProtKB-KW"/>
</dbReference>
<dbReference type="Pfam" id="PF04203">
    <property type="entry name" value="Sortase"/>
    <property type="match status" value="1"/>
</dbReference>
<proteinExistence type="predicted"/>
<keyword evidence="2" id="KW-1133">Transmembrane helix</keyword>
<evidence type="ECO:0000256" key="1">
    <source>
        <dbReference type="ARBA" id="ARBA00022801"/>
    </source>
</evidence>
<evidence type="ECO:0000313" key="3">
    <source>
        <dbReference type="EMBL" id="OGC87917.1"/>
    </source>
</evidence>
<keyword evidence="1" id="KW-0378">Hydrolase</keyword>
<dbReference type="Proteomes" id="UP000176568">
    <property type="component" value="Unassembled WGS sequence"/>
</dbReference>
<gene>
    <name evidence="3" type="ORF">A2419_02670</name>
</gene>
<keyword evidence="2" id="KW-0812">Transmembrane</keyword>
<dbReference type="STRING" id="1797247.A2419_02670"/>
<keyword evidence="2" id="KW-0472">Membrane</keyword>
<protein>
    <recommendedName>
        <fullName evidence="5">Sortase</fullName>
    </recommendedName>
</protein>
<name>A0A1F4Y1R6_9BACT</name>
<reference evidence="3 4" key="1">
    <citation type="journal article" date="2016" name="Nat. Commun.">
        <title>Thousands of microbial genomes shed light on interconnected biogeochemical processes in an aquifer system.</title>
        <authorList>
            <person name="Anantharaman K."/>
            <person name="Brown C.T."/>
            <person name="Hug L.A."/>
            <person name="Sharon I."/>
            <person name="Castelle C.J."/>
            <person name="Probst A.J."/>
            <person name="Thomas B.C."/>
            <person name="Singh A."/>
            <person name="Wilkins M.J."/>
            <person name="Karaoz U."/>
            <person name="Brodie E.L."/>
            <person name="Williams K.H."/>
            <person name="Hubbard S.S."/>
            <person name="Banfield J.F."/>
        </authorList>
    </citation>
    <scope>NUCLEOTIDE SEQUENCE [LARGE SCALE GENOMIC DNA]</scope>
</reference>
<comment type="caution">
    <text evidence="3">The sequence shown here is derived from an EMBL/GenBank/DDBJ whole genome shotgun (WGS) entry which is preliminary data.</text>
</comment>
<dbReference type="InterPro" id="IPR005754">
    <property type="entry name" value="Sortase"/>
</dbReference>
<dbReference type="InterPro" id="IPR023365">
    <property type="entry name" value="Sortase_dom-sf"/>
</dbReference>
<evidence type="ECO:0008006" key="5">
    <source>
        <dbReference type="Google" id="ProtNLM"/>
    </source>
</evidence>
<evidence type="ECO:0000313" key="4">
    <source>
        <dbReference type="Proteomes" id="UP000176568"/>
    </source>
</evidence>
<accession>A0A1F4Y1R6</accession>
<organism evidence="3 4">
    <name type="scientific">Candidatus Adlerbacteria bacterium RIFOXYC1_FULL_48_26</name>
    <dbReference type="NCBI Taxonomy" id="1797247"/>
    <lineage>
        <taxon>Bacteria</taxon>
        <taxon>Candidatus Adleribacteriota</taxon>
    </lineage>
</organism>
<dbReference type="SUPFAM" id="SSF63817">
    <property type="entry name" value="Sortase"/>
    <property type="match status" value="1"/>
</dbReference>
<dbReference type="Gene3D" id="2.40.260.10">
    <property type="entry name" value="Sortase"/>
    <property type="match status" value="1"/>
</dbReference>
<feature type="transmembrane region" description="Helical" evidence="2">
    <location>
        <begin position="16"/>
        <end position="35"/>
    </location>
</feature>
<dbReference type="AlphaFoldDB" id="A0A1F4Y1R6"/>